<dbReference type="InterPro" id="IPR017853">
    <property type="entry name" value="GH"/>
</dbReference>
<protein>
    <submittedName>
        <fullName evidence="6">Glycogen debranching protein</fullName>
    </submittedName>
</protein>
<evidence type="ECO:0000256" key="3">
    <source>
        <dbReference type="ARBA" id="ARBA00022946"/>
    </source>
</evidence>
<dbReference type="InterPro" id="IPR013783">
    <property type="entry name" value="Ig-like_fold"/>
</dbReference>
<dbReference type="Proteomes" id="UP000050544">
    <property type="component" value="Unassembled WGS sequence"/>
</dbReference>
<dbReference type="InterPro" id="IPR006047">
    <property type="entry name" value="GH13_cat_dom"/>
</dbReference>
<dbReference type="CDD" id="cd02856">
    <property type="entry name" value="E_set_GDE_Isoamylase_N"/>
    <property type="match status" value="1"/>
</dbReference>
<dbReference type="NCBIfam" id="TIGR02100">
    <property type="entry name" value="glgX_debranch"/>
    <property type="match status" value="1"/>
</dbReference>
<reference evidence="6 7" key="1">
    <citation type="submission" date="2015-07" db="EMBL/GenBank/DDBJ databases">
        <title>Whole genome sequence of Thermanaerothrix daxensis DSM 23592.</title>
        <authorList>
            <person name="Hemp J."/>
            <person name="Ward L.M."/>
            <person name="Pace L.A."/>
            <person name="Fischer W.W."/>
        </authorList>
    </citation>
    <scope>NUCLEOTIDE SEQUENCE [LARGE SCALE GENOMIC DNA]</scope>
    <source>
        <strain evidence="6 7">GNS-1</strain>
    </source>
</reference>
<evidence type="ECO:0000256" key="1">
    <source>
        <dbReference type="ARBA" id="ARBA00008061"/>
    </source>
</evidence>
<dbReference type="FunFam" id="3.20.20.80:FF:000054">
    <property type="entry name" value="Glycogen debranching enzyme"/>
    <property type="match status" value="1"/>
</dbReference>
<dbReference type="Pfam" id="PF21156">
    <property type="entry name" value="ISOA1-3_C"/>
    <property type="match status" value="1"/>
</dbReference>
<accession>A0A0N8GQ68</accession>
<dbReference type="AlphaFoldDB" id="A0A0N8GQ68"/>
<dbReference type="Gene3D" id="2.60.40.10">
    <property type="entry name" value="Immunoglobulins"/>
    <property type="match status" value="1"/>
</dbReference>
<dbReference type="STRING" id="869279.SE15_12490"/>
<gene>
    <name evidence="6" type="ORF">SE15_12490</name>
</gene>
<evidence type="ECO:0000313" key="7">
    <source>
        <dbReference type="Proteomes" id="UP000050544"/>
    </source>
</evidence>
<dbReference type="InterPro" id="IPR014756">
    <property type="entry name" value="Ig_E-set"/>
</dbReference>
<dbReference type="RefSeq" id="WP_054522421.1">
    <property type="nucleotide sequence ID" value="NZ_LGKO01000005.1"/>
</dbReference>
<dbReference type="OrthoDB" id="9761875at2"/>
<evidence type="ECO:0000256" key="2">
    <source>
        <dbReference type="ARBA" id="ARBA00022801"/>
    </source>
</evidence>
<sequence>MSQIRVYRGHSYPLGATIHDGGVNFSLFSMNSERVDLLLFENPEDSEPQHVIRLNPDEHRTFAYWHVYISGIGAGQIYAYRVYGPHDPERGLRFDPSKLLLDPYARVIVNTENYRREAALQPGSDWGHLMKCAVMDPRGYNWEGDEHLRLPYAQTVIYELHVGGFTRHPSSGVAKEKRGTYAGLIEKIPYLKSLGITSVELMPVQQFDEQDAPPGLTNYWGYSPIAFFAPHRGYSSRQDILGPVDEFRDMVKALHRAGIEVILDVVFNHTAEGDHRGPTLGFKGLENRIYYMLDPRDPSRYLNFSGCGNTLNTNNSIVRRLILDALRYWVQVMHVDGFRFDLASVMARDEDGQLLKNPPILWEIETDPVLAGTKIIAEAWDATGLYQVGTFIGHRWAEWNARFRDDVRRFIRGDESMVWDFANRLIGSPDLFRQPDREPNRSINFVTCHDGFTLNDLVSYNQKHNEANLEDNRDGVEENYSWNCGIEGPSEDPEVERLRQRQIRNFLVALLVAQGTPMLLMGDEVRRTQQGNNNAYCQDNEISWLDWGLLEREKGLWRFVQTLLAFTQSYHIFREESFWARKPGENTPRIAWHGVKRNHPDWRSISHSLAIELCCAEAGEHVYVAFNAYWEPLTFELPLLPSGQCWYRLVDTSLPSPEDIYDLRQAPSIKGDTYTLAARSSLILVAQSEG</sequence>
<dbReference type="PATRIC" id="fig|869279.4.peg.2121"/>
<comment type="caution">
    <text evidence="6">The sequence shown here is derived from an EMBL/GenBank/DDBJ whole genome shotgun (WGS) entry which is preliminary data.</text>
</comment>
<dbReference type="SUPFAM" id="SSF51011">
    <property type="entry name" value="Glycosyl hydrolase domain"/>
    <property type="match status" value="1"/>
</dbReference>
<name>A0A0N8GQ68_9CHLR</name>
<dbReference type="InterPro" id="IPR044505">
    <property type="entry name" value="GlgX_Isoamylase_N_E_set"/>
</dbReference>
<dbReference type="GO" id="GO:0004135">
    <property type="term" value="F:amylo-alpha-1,6-glucosidase activity"/>
    <property type="evidence" value="ECO:0007669"/>
    <property type="project" value="InterPro"/>
</dbReference>
<evidence type="ECO:0000256" key="4">
    <source>
        <dbReference type="ARBA" id="ARBA00023295"/>
    </source>
</evidence>
<dbReference type="GO" id="GO:0019156">
    <property type="term" value="F:isoamylase activity"/>
    <property type="evidence" value="ECO:0007669"/>
    <property type="project" value="UniProtKB-ARBA"/>
</dbReference>
<dbReference type="PANTHER" id="PTHR43002">
    <property type="entry name" value="GLYCOGEN DEBRANCHING ENZYME"/>
    <property type="match status" value="1"/>
</dbReference>
<dbReference type="Pfam" id="PF02922">
    <property type="entry name" value="CBM_48"/>
    <property type="match status" value="1"/>
</dbReference>
<proteinExistence type="inferred from homology"/>
<dbReference type="InterPro" id="IPR004193">
    <property type="entry name" value="Glyco_hydro_13_N"/>
</dbReference>
<dbReference type="Pfam" id="PF00128">
    <property type="entry name" value="Alpha-amylase"/>
    <property type="match status" value="1"/>
</dbReference>
<dbReference type="CDD" id="cd11326">
    <property type="entry name" value="AmyAc_Glg_debranch"/>
    <property type="match status" value="1"/>
</dbReference>
<dbReference type="EMBL" id="LGKO01000005">
    <property type="protein sequence ID" value="KPL82858.1"/>
    <property type="molecule type" value="Genomic_DNA"/>
</dbReference>
<keyword evidence="7" id="KW-1185">Reference proteome</keyword>
<dbReference type="GO" id="GO:0005980">
    <property type="term" value="P:glycogen catabolic process"/>
    <property type="evidence" value="ECO:0007669"/>
    <property type="project" value="InterPro"/>
</dbReference>
<dbReference type="InterPro" id="IPR011837">
    <property type="entry name" value="Glycogen_debranch_GlgX"/>
</dbReference>
<evidence type="ECO:0000259" key="5">
    <source>
        <dbReference type="SMART" id="SM00642"/>
    </source>
</evidence>
<comment type="similarity">
    <text evidence="1">Belongs to the glycosyl hydrolase 13 family.</text>
</comment>
<dbReference type="Gene3D" id="3.20.20.80">
    <property type="entry name" value="Glycosidases"/>
    <property type="match status" value="1"/>
</dbReference>
<keyword evidence="2" id="KW-0378">Hydrolase</keyword>
<dbReference type="InterPro" id="IPR048650">
    <property type="entry name" value="ISOA1-3-like_C"/>
</dbReference>
<keyword evidence="4" id="KW-0326">Glycosidase</keyword>
<keyword evidence="3" id="KW-0809">Transit peptide</keyword>
<dbReference type="SUPFAM" id="SSF81296">
    <property type="entry name" value="E set domains"/>
    <property type="match status" value="1"/>
</dbReference>
<feature type="domain" description="Glycosyl hydrolase family 13 catalytic" evidence="5">
    <location>
        <begin position="159"/>
        <end position="567"/>
    </location>
</feature>
<evidence type="ECO:0000313" key="6">
    <source>
        <dbReference type="EMBL" id="KPL82858.1"/>
    </source>
</evidence>
<dbReference type="SUPFAM" id="SSF51445">
    <property type="entry name" value="(Trans)glycosidases"/>
    <property type="match status" value="1"/>
</dbReference>
<organism evidence="6 7">
    <name type="scientific">Thermanaerothrix daxensis</name>
    <dbReference type="NCBI Taxonomy" id="869279"/>
    <lineage>
        <taxon>Bacteria</taxon>
        <taxon>Bacillati</taxon>
        <taxon>Chloroflexota</taxon>
        <taxon>Anaerolineae</taxon>
        <taxon>Anaerolineales</taxon>
        <taxon>Anaerolineaceae</taxon>
        <taxon>Thermanaerothrix</taxon>
    </lineage>
</organism>
<dbReference type="SMART" id="SM00642">
    <property type="entry name" value="Aamy"/>
    <property type="match status" value="1"/>
</dbReference>
<dbReference type="InterPro" id="IPR013780">
    <property type="entry name" value="Glyco_hydro_b"/>
</dbReference>
<dbReference type="Gene3D" id="2.60.40.1180">
    <property type="entry name" value="Golgi alpha-mannosidase II"/>
    <property type="match status" value="1"/>
</dbReference>